<evidence type="ECO:0000313" key="3">
    <source>
        <dbReference type="Proteomes" id="UP000499080"/>
    </source>
</evidence>
<proteinExistence type="predicted"/>
<feature type="domain" description="Ig-like" evidence="1">
    <location>
        <begin position="4"/>
        <end position="50"/>
    </location>
</feature>
<dbReference type="InterPro" id="IPR013783">
    <property type="entry name" value="Ig-like_fold"/>
</dbReference>
<feature type="non-terminal residue" evidence="2">
    <location>
        <position position="89"/>
    </location>
</feature>
<accession>A0A4Y2WY92</accession>
<sequence length="89" mass="9701">MHSPSEFTGALQILSLEISEAMPVNEGVPLLVACIVESSDDANVTWLKDGFPIVIQASEGRIWTMQVPKDSAGRISFLLGFDKVNEHDT</sequence>
<name>A0A4Y2WY92_ARAVE</name>
<dbReference type="PROSITE" id="PS50835">
    <property type="entry name" value="IG_LIKE"/>
    <property type="match status" value="1"/>
</dbReference>
<dbReference type="InterPro" id="IPR036179">
    <property type="entry name" value="Ig-like_dom_sf"/>
</dbReference>
<dbReference type="Proteomes" id="UP000499080">
    <property type="component" value="Unassembled WGS sequence"/>
</dbReference>
<gene>
    <name evidence="2" type="ORF">AVEN_233479_1</name>
</gene>
<comment type="caution">
    <text evidence="2">The sequence shown here is derived from an EMBL/GenBank/DDBJ whole genome shotgun (WGS) entry which is preliminary data.</text>
</comment>
<dbReference type="Gene3D" id="2.60.40.10">
    <property type="entry name" value="Immunoglobulins"/>
    <property type="match status" value="1"/>
</dbReference>
<dbReference type="SUPFAM" id="SSF48726">
    <property type="entry name" value="Immunoglobulin"/>
    <property type="match status" value="1"/>
</dbReference>
<organism evidence="2 3">
    <name type="scientific">Araneus ventricosus</name>
    <name type="common">Orbweaver spider</name>
    <name type="synonym">Epeira ventricosa</name>
    <dbReference type="NCBI Taxonomy" id="182803"/>
    <lineage>
        <taxon>Eukaryota</taxon>
        <taxon>Metazoa</taxon>
        <taxon>Ecdysozoa</taxon>
        <taxon>Arthropoda</taxon>
        <taxon>Chelicerata</taxon>
        <taxon>Arachnida</taxon>
        <taxon>Araneae</taxon>
        <taxon>Araneomorphae</taxon>
        <taxon>Entelegynae</taxon>
        <taxon>Araneoidea</taxon>
        <taxon>Araneidae</taxon>
        <taxon>Araneus</taxon>
    </lineage>
</organism>
<dbReference type="EMBL" id="BGPR01068251">
    <property type="protein sequence ID" value="GBO42239.1"/>
    <property type="molecule type" value="Genomic_DNA"/>
</dbReference>
<dbReference type="InterPro" id="IPR007110">
    <property type="entry name" value="Ig-like_dom"/>
</dbReference>
<keyword evidence="3" id="KW-1185">Reference proteome</keyword>
<evidence type="ECO:0000313" key="2">
    <source>
        <dbReference type="EMBL" id="GBO42239.1"/>
    </source>
</evidence>
<protein>
    <recommendedName>
        <fullName evidence="1">Ig-like domain-containing protein</fullName>
    </recommendedName>
</protein>
<dbReference type="AlphaFoldDB" id="A0A4Y2WY92"/>
<reference evidence="2 3" key="1">
    <citation type="journal article" date="2019" name="Sci. Rep.">
        <title>Orb-weaving spider Araneus ventricosus genome elucidates the spidroin gene catalogue.</title>
        <authorList>
            <person name="Kono N."/>
            <person name="Nakamura H."/>
            <person name="Ohtoshi R."/>
            <person name="Moran D.A.P."/>
            <person name="Shinohara A."/>
            <person name="Yoshida Y."/>
            <person name="Fujiwara M."/>
            <person name="Mori M."/>
            <person name="Tomita M."/>
            <person name="Arakawa K."/>
        </authorList>
    </citation>
    <scope>NUCLEOTIDE SEQUENCE [LARGE SCALE GENOMIC DNA]</scope>
</reference>
<evidence type="ECO:0000259" key="1">
    <source>
        <dbReference type="PROSITE" id="PS50835"/>
    </source>
</evidence>